<dbReference type="InterPro" id="IPR004101">
    <property type="entry name" value="Mur_ligase_C"/>
</dbReference>
<comment type="cofactor">
    <cofactor evidence="7">
        <name>Mg(2+)</name>
        <dbReference type="ChEBI" id="CHEBI:18420"/>
    </cofactor>
</comment>
<accession>D5BPT0</accession>
<feature type="short sequence motif" description="Meso-diaminopimelate recognition motif" evidence="7">
    <location>
        <begin position="420"/>
        <end position="423"/>
    </location>
</feature>
<comment type="catalytic activity">
    <reaction evidence="7">
        <text>UDP-N-acetyl-alpha-D-muramoyl-L-alanyl-D-glutamate + meso-2,6-diaminopimelate + ATP = UDP-N-acetyl-alpha-D-muramoyl-L-alanyl-gamma-D-glutamyl-meso-2,6-diaminopimelate + ADP + phosphate + H(+)</text>
        <dbReference type="Rhea" id="RHEA:23676"/>
        <dbReference type="ChEBI" id="CHEBI:15378"/>
        <dbReference type="ChEBI" id="CHEBI:30616"/>
        <dbReference type="ChEBI" id="CHEBI:43474"/>
        <dbReference type="ChEBI" id="CHEBI:57791"/>
        <dbReference type="ChEBI" id="CHEBI:83900"/>
        <dbReference type="ChEBI" id="CHEBI:83905"/>
        <dbReference type="ChEBI" id="CHEBI:456216"/>
        <dbReference type="EC" id="6.3.2.13"/>
    </reaction>
</comment>
<feature type="binding site" evidence="7">
    <location>
        <position position="195"/>
    </location>
    <ligand>
        <name>UDP-N-acetyl-alpha-D-muramoyl-L-alanyl-D-glutamate</name>
        <dbReference type="ChEBI" id="CHEBI:83900"/>
    </ligand>
</feature>
<evidence type="ECO:0000259" key="11">
    <source>
        <dbReference type="Pfam" id="PF08245"/>
    </source>
</evidence>
<dbReference type="AlphaFoldDB" id="D5BPT0"/>
<keyword evidence="7" id="KW-0963">Cytoplasm</keyword>
<sequence length="502" mass="53936">MHLSDLLKNLADIPDQAASIKIGGMSENSRAIKPGDMFAAVAGSSTDGRIYIKAAIDAGARVILTDMRPLEAPLDDLDTPIIMVENPRLVLAKAAARFWHKQPGMIAAVTGTNGKTSTTDFLRQLWTRVTWQASSIGTLGVKGTDTRKMDGKILDLPKLTTPDSVSLHSALSPLCDAGVTHLALEASSHGLVQQRLDGLNIHIAAFTNLTQDHLDHHNDMESYFIAKSHLFMDLLMHAGAAIINIDDPYGRRLCDMLTAQGDARQIVIQTFGFADDADFQIEKITPIDNILDMSVKHDGKSWHIPLAMSGTFQAVNALTAGIMAYMSGLPLQDSLGGLAYLKPAPGRMQTVTGHPQGAQIVVDFAHTPDALRAALEALRPEVSHKLYVLFGCGGDRDPSKRALMGAIADDAADVVIVTDDNPRSEDPASIRSAIMAASPKSIEIFPRDTAIKTALEQLVEGDVLLIAGKGHETVQLIGDETLPFSDISVASRIIADMKEAHK</sequence>
<dbReference type="GO" id="GO:0008360">
    <property type="term" value="P:regulation of cell shape"/>
    <property type="evidence" value="ECO:0007669"/>
    <property type="project" value="UniProtKB-KW"/>
</dbReference>
<name>D5BPT0_PUNMI</name>
<feature type="binding site" evidence="7">
    <location>
        <position position="193"/>
    </location>
    <ligand>
        <name>UDP-N-acetyl-alpha-D-muramoyl-L-alanyl-D-glutamate</name>
        <dbReference type="ChEBI" id="CHEBI:83900"/>
    </ligand>
</feature>
<dbReference type="Gene3D" id="3.40.1190.10">
    <property type="entry name" value="Mur-like, catalytic domain"/>
    <property type="match status" value="1"/>
</dbReference>
<dbReference type="Pfam" id="PF01225">
    <property type="entry name" value="Mur_ligase"/>
    <property type="match status" value="1"/>
</dbReference>
<keyword evidence="6 7" id="KW-0961">Cell wall biogenesis/degradation</keyword>
<evidence type="ECO:0000313" key="12">
    <source>
        <dbReference type="EMBL" id="ADE40582.1"/>
    </source>
</evidence>
<dbReference type="UniPathway" id="UPA00219"/>
<dbReference type="NCBIfam" id="TIGR01085">
    <property type="entry name" value="murE"/>
    <property type="match status" value="1"/>
</dbReference>
<gene>
    <name evidence="7" type="primary">murE</name>
    <name evidence="12" type="ordered locus">SAR116_2339</name>
</gene>
<comment type="subcellular location">
    <subcellularLocation>
        <location evidence="7 8">Cytoplasm</location>
    </subcellularLocation>
</comment>
<evidence type="ECO:0000256" key="1">
    <source>
        <dbReference type="ARBA" id="ARBA00005898"/>
    </source>
</evidence>
<evidence type="ECO:0000256" key="6">
    <source>
        <dbReference type="ARBA" id="ARBA00023316"/>
    </source>
</evidence>
<dbReference type="EMBL" id="CP001751">
    <property type="protein sequence ID" value="ADE40582.1"/>
    <property type="molecule type" value="Genomic_DNA"/>
</dbReference>
<feature type="domain" description="Mur ligase C-terminal" evidence="10">
    <location>
        <begin position="346"/>
        <end position="470"/>
    </location>
</feature>
<keyword evidence="7" id="KW-0547">Nucleotide-binding</keyword>
<dbReference type="InterPro" id="IPR035911">
    <property type="entry name" value="MurE/MurF_N"/>
</dbReference>
<dbReference type="InterPro" id="IPR036565">
    <property type="entry name" value="Mur-like_cat_sf"/>
</dbReference>
<comment type="PTM">
    <text evidence="7">Carboxylation is probably crucial for Mg(2+) binding and, consequently, for the gamma-phosphate positioning of ATP.</text>
</comment>
<keyword evidence="7" id="KW-0460">Magnesium</keyword>
<feature type="domain" description="Mur ligase N-terminal catalytic" evidence="9">
    <location>
        <begin position="22"/>
        <end position="98"/>
    </location>
</feature>
<evidence type="ECO:0000259" key="10">
    <source>
        <dbReference type="Pfam" id="PF02875"/>
    </source>
</evidence>
<dbReference type="GO" id="GO:0051301">
    <property type="term" value="P:cell division"/>
    <property type="evidence" value="ECO:0007669"/>
    <property type="project" value="UniProtKB-KW"/>
</dbReference>
<dbReference type="GO" id="GO:0005524">
    <property type="term" value="F:ATP binding"/>
    <property type="evidence" value="ECO:0007669"/>
    <property type="project" value="UniProtKB-UniRule"/>
</dbReference>
<dbReference type="GO" id="GO:0000287">
    <property type="term" value="F:magnesium ion binding"/>
    <property type="evidence" value="ECO:0007669"/>
    <property type="project" value="UniProtKB-UniRule"/>
</dbReference>
<organism evidence="12 13">
    <name type="scientific">Puniceispirillum marinum (strain IMCC1322)</name>
    <dbReference type="NCBI Taxonomy" id="488538"/>
    <lineage>
        <taxon>Bacteria</taxon>
        <taxon>Pseudomonadati</taxon>
        <taxon>Pseudomonadota</taxon>
        <taxon>Alphaproteobacteria</taxon>
        <taxon>Candidatus Puniceispirillales</taxon>
        <taxon>Candidatus Puniceispirillaceae</taxon>
        <taxon>Candidatus Puniceispirillum</taxon>
    </lineage>
</organism>
<dbReference type="InterPro" id="IPR005761">
    <property type="entry name" value="UDP-N-AcMur-Glu-dNH2Pim_ligase"/>
</dbReference>
<dbReference type="NCBIfam" id="NF001126">
    <property type="entry name" value="PRK00139.1-4"/>
    <property type="match status" value="1"/>
</dbReference>
<keyword evidence="5 7" id="KW-0131">Cell cycle</keyword>
<dbReference type="GO" id="GO:0008765">
    <property type="term" value="F:UDP-N-acetylmuramoylalanyl-D-glutamate-2,6-diaminopimelate ligase activity"/>
    <property type="evidence" value="ECO:0007669"/>
    <property type="project" value="UniProtKB-UniRule"/>
</dbReference>
<comment type="pathway">
    <text evidence="7 8">Cell wall biogenesis; peptidoglycan biosynthesis.</text>
</comment>
<keyword evidence="7 12" id="KW-0436">Ligase</keyword>
<dbReference type="HOGENOM" id="CLU_022291_3_1_5"/>
<feature type="binding site" evidence="7">
    <location>
        <begin position="420"/>
        <end position="423"/>
    </location>
    <ligand>
        <name>meso-2,6-diaminopimelate</name>
        <dbReference type="ChEBI" id="CHEBI:57791"/>
    </ligand>
</feature>
<keyword evidence="2 7" id="KW-0132">Cell division</keyword>
<evidence type="ECO:0000256" key="3">
    <source>
        <dbReference type="ARBA" id="ARBA00022960"/>
    </source>
</evidence>
<dbReference type="Pfam" id="PF08245">
    <property type="entry name" value="Mur_ligase_M"/>
    <property type="match status" value="1"/>
</dbReference>
<dbReference type="Proteomes" id="UP000007460">
    <property type="component" value="Chromosome"/>
</dbReference>
<feature type="binding site" evidence="7">
    <location>
        <begin position="160"/>
        <end position="161"/>
    </location>
    <ligand>
        <name>UDP-N-acetyl-alpha-D-muramoyl-L-alanyl-D-glutamate</name>
        <dbReference type="ChEBI" id="CHEBI:83900"/>
    </ligand>
</feature>
<feature type="binding site" evidence="7">
    <location>
        <position position="187"/>
    </location>
    <ligand>
        <name>UDP-N-acetyl-alpha-D-muramoyl-L-alanyl-D-glutamate</name>
        <dbReference type="ChEBI" id="CHEBI:83900"/>
    </ligand>
</feature>
<comment type="similarity">
    <text evidence="1 7">Belongs to the MurCDEF family. MurE subfamily.</text>
</comment>
<feature type="binding site" evidence="7">
    <location>
        <begin position="111"/>
        <end position="117"/>
    </location>
    <ligand>
        <name>ATP</name>
        <dbReference type="ChEBI" id="CHEBI:30616"/>
    </ligand>
</feature>
<evidence type="ECO:0000259" key="9">
    <source>
        <dbReference type="Pfam" id="PF01225"/>
    </source>
</evidence>
<dbReference type="KEGG" id="apb:SAR116_2339"/>
<feature type="domain" description="Mur ligase central" evidence="11">
    <location>
        <begin position="109"/>
        <end position="323"/>
    </location>
</feature>
<dbReference type="STRING" id="488538.SAR116_2339"/>
<keyword evidence="4 7" id="KW-0573">Peptidoglycan synthesis</keyword>
<dbReference type="Gene3D" id="3.90.190.20">
    <property type="entry name" value="Mur ligase, C-terminal domain"/>
    <property type="match status" value="1"/>
</dbReference>
<evidence type="ECO:0000256" key="5">
    <source>
        <dbReference type="ARBA" id="ARBA00023306"/>
    </source>
</evidence>
<feature type="binding site" evidence="7">
    <location>
        <position position="396"/>
    </location>
    <ligand>
        <name>meso-2,6-diaminopimelate</name>
        <dbReference type="ChEBI" id="CHEBI:57791"/>
    </ligand>
</feature>
<reference evidence="12 13" key="1">
    <citation type="journal article" date="2010" name="J. Bacteriol.">
        <title>Complete genome sequence of "Candidatus Puniceispirillum marinum" IMCC1322, a representative of the SAR116 clade in the Alphaproteobacteria.</title>
        <authorList>
            <person name="Oh H.M."/>
            <person name="Kwon K.K."/>
            <person name="Kang I."/>
            <person name="Kang S.G."/>
            <person name="Lee J.H."/>
            <person name="Kim S.J."/>
            <person name="Cho J.C."/>
        </authorList>
    </citation>
    <scope>NUCLEOTIDE SEQUENCE [LARGE SCALE GENOMIC DNA]</scope>
    <source>
        <strain evidence="12 13">IMCC1322</strain>
    </source>
</reference>
<evidence type="ECO:0000256" key="7">
    <source>
        <dbReference type="HAMAP-Rule" id="MF_00208"/>
    </source>
</evidence>
<dbReference type="SUPFAM" id="SSF53623">
    <property type="entry name" value="MurD-like peptide ligases, catalytic domain"/>
    <property type="match status" value="1"/>
</dbReference>
<dbReference type="HAMAP" id="MF_00208">
    <property type="entry name" value="MurE"/>
    <property type="match status" value="1"/>
</dbReference>
<comment type="caution">
    <text evidence="7">Lacks conserved residue(s) required for the propagation of feature annotation.</text>
</comment>
<keyword evidence="7" id="KW-0067">ATP-binding</keyword>
<dbReference type="Gene3D" id="3.40.1390.10">
    <property type="entry name" value="MurE/MurF, N-terminal domain"/>
    <property type="match status" value="1"/>
</dbReference>
<dbReference type="Pfam" id="PF02875">
    <property type="entry name" value="Mur_ligase_C"/>
    <property type="match status" value="1"/>
</dbReference>
<feature type="modified residue" description="N6-carboxylysine" evidence="7">
    <location>
        <position position="227"/>
    </location>
</feature>
<keyword evidence="3 7" id="KW-0133">Cell shape</keyword>
<dbReference type="PANTHER" id="PTHR23135">
    <property type="entry name" value="MUR LIGASE FAMILY MEMBER"/>
    <property type="match status" value="1"/>
</dbReference>
<feature type="binding site" evidence="7">
    <location>
        <position position="468"/>
    </location>
    <ligand>
        <name>meso-2,6-diaminopimelate</name>
        <dbReference type="ChEBI" id="CHEBI:57791"/>
    </ligand>
</feature>
<evidence type="ECO:0000256" key="8">
    <source>
        <dbReference type="RuleBase" id="RU004135"/>
    </source>
</evidence>
<feature type="binding site" evidence="7">
    <location>
        <position position="472"/>
    </location>
    <ligand>
        <name>meso-2,6-diaminopimelate</name>
        <dbReference type="ChEBI" id="CHEBI:57791"/>
    </ligand>
</feature>
<evidence type="ECO:0000313" key="13">
    <source>
        <dbReference type="Proteomes" id="UP000007460"/>
    </source>
</evidence>
<dbReference type="InterPro" id="IPR013221">
    <property type="entry name" value="Mur_ligase_cen"/>
</dbReference>
<proteinExistence type="inferred from homology"/>
<dbReference type="SUPFAM" id="SSF63418">
    <property type="entry name" value="MurE/MurF N-terminal domain"/>
    <property type="match status" value="1"/>
</dbReference>
<feature type="binding site" evidence="7">
    <location>
        <position position="29"/>
    </location>
    <ligand>
        <name>UDP-N-acetyl-alpha-D-muramoyl-L-alanyl-D-glutamate</name>
        <dbReference type="ChEBI" id="CHEBI:83900"/>
    </ligand>
</feature>
<protein>
    <recommendedName>
        <fullName evidence="7">UDP-N-acetylmuramoyl-L-alanyl-D-glutamate--2,6-diaminopimelate ligase</fullName>
        <ecNumber evidence="7">6.3.2.13</ecNumber>
    </recommendedName>
    <alternativeName>
        <fullName evidence="7">Meso-A2pm-adding enzyme</fullName>
    </alternativeName>
    <alternativeName>
        <fullName evidence="7">Meso-diaminopimelate-adding enzyme</fullName>
    </alternativeName>
    <alternativeName>
        <fullName evidence="7">UDP-MurNAc-L-Ala-D-Glu:meso-diaminopimelate ligase</fullName>
    </alternativeName>
    <alternativeName>
        <fullName evidence="7">UDP-MurNAc-tripeptide synthetase</fullName>
    </alternativeName>
    <alternativeName>
        <fullName evidence="7">UDP-N-acetylmuramyl-tripeptide synthetase</fullName>
    </alternativeName>
</protein>
<dbReference type="SUPFAM" id="SSF53244">
    <property type="entry name" value="MurD-like peptide ligases, peptide-binding domain"/>
    <property type="match status" value="1"/>
</dbReference>
<dbReference type="NCBIfam" id="NF001124">
    <property type="entry name" value="PRK00139.1-2"/>
    <property type="match status" value="1"/>
</dbReference>
<comment type="function">
    <text evidence="7">Catalyzes the addition of meso-diaminopimelic acid to the nucleotide precursor UDP-N-acetylmuramoyl-L-alanyl-D-glutamate (UMAG) in the biosynthesis of bacterial cell-wall peptidoglycan.</text>
</comment>
<dbReference type="GO" id="GO:0071555">
    <property type="term" value="P:cell wall organization"/>
    <property type="evidence" value="ECO:0007669"/>
    <property type="project" value="UniProtKB-KW"/>
</dbReference>
<keyword evidence="13" id="KW-1185">Reference proteome</keyword>
<dbReference type="eggNOG" id="COG0769">
    <property type="taxonomic scope" value="Bacteria"/>
</dbReference>
<dbReference type="InterPro" id="IPR036615">
    <property type="entry name" value="Mur_ligase_C_dom_sf"/>
</dbReference>
<dbReference type="GO" id="GO:0005737">
    <property type="term" value="C:cytoplasm"/>
    <property type="evidence" value="ECO:0007669"/>
    <property type="project" value="UniProtKB-SubCell"/>
</dbReference>
<dbReference type="RefSeq" id="WP_013047209.1">
    <property type="nucleotide sequence ID" value="NC_014010.1"/>
</dbReference>
<dbReference type="InterPro" id="IPR000713">
    <property type="entry name" value="Mur_ligase_N"/>
</dbReference>
<dbReference type="GO" id="GO:0009252">
    <property type="term" value="P:peptidoglycan biosynthetic process"/>
    <property type="evidence" value="ECO:0007669"/>
    <property type="project" value="UniProtKB-UniRule"/>
</dbReference>
<evidence type="ECO:0000256" key="4">
    <source>
        <dbReference type="ARBA" id="ARBA00022984"/>
    </source>
</evidence>
<evidence type="ECO:0000256" key="2">
    <source>
        <dbReference type="ARBA" id="ARBA00022618"/>
    </source>
</evidence>
<dbReference type="PANTHER" id="PTHR23135:SF4">
    <property type="entry name" value="UDP-N-ACETYLMURAMOYL-L-ALANYL-D-GLUTAMATE--2,6-DIAMINOPIMELATE LIGASE MURE HOMOLOG, CHLOROPLASTIC"/>
    <property type="match status" value="1"/>
</dbReference>
<dbReference type="EC" id="6.3.2.13" evidence="7"/>